<proteinExistence type="predicted"/>
<organism evidence="2">
    <name type="scientific">hydrothermal vent metagenome</name>
    <dbReference type="NCBI Taxonomy" id="652676"/>
    <lineage>
        <taxon>unclassified sequences</taxon>
        <taxon>metagenomes</taxon>
        <taxon>ecological metagenomes</taxon>
    </lineage>
</organism>
<feature type="region of interest" description="Disordered" evidence="1">
    <location>
        <begin position="47"/>
        <end position="114"/>
    </location>
</feature>
<reference evidence="2" key="1">
    <citation type="submission" date="2018-06" db="EMBL/GenBank/DDBJ databases">
        <authorList>
            <person name="Zhirakovskaya E."/>
        </authorList>
    </citation>
    <scope>NUCLEOTIDE SEQUENCE</scope>
</reference>
<accession>A0A3B0RB39</accession>
<dbReference type="EMBL" id="UOEF01000057">
    <property type="protein sequence ID" value="VAV88747.1"/>
    <property type="molecule type" value="Genomic_DNA"/>
</dbReference>
<feature type="compositionally biased region" description="Basic and acidic residues" evidence="1">
    <location>
        <begin position="87"/>
        <end position="114"/>
    </location>
</feature>
<evidence type="ECO:0000313" key="2">
    <source>
        <dbReference type="EMBL" id="VAV88747.1"/>
    </source>
</evidence>
<name>A0A3B0RB39_9ZZZZ</name>
<gene>
    <name evidence="2" type="ORF">MNBD_ALPHA04-2288</name>
</gene>
<evidence type="ECO:0000256" key="1">
    <source>
        <dbReference type="SAM" id="MobiDB-lite"/>
    </source>
</evidence>
<protein>
    <submittedName>
        <fullName evidence="2">Uncharacterized protein</fullName>
    </submittedName>
</protein>
<dbReference type="AlphaFoldDB" id="A0A3B0RB39"/>
<sequence>MHSKATSGRVLRMTPYLITAGLGFSMAAHAATPAEEVAVADTAVQEPSAADVRSEIPVPTIDTNGDGKADAWDRSGNGKPDAWDTNGDGKPDLLDDNGDGKPDLLDDKGDGKPD</sequence>